<dbReference type="AlphaFoldDB" id="A0A347VZ07"/>
<reference evidence="2" key="3">
    <citation type="submission" date="2018-04" db="EMBL/GenBank/DDBJ databases">
        <authorList>
            <person name="Sheh A."/>
            <person name="Shen Z."/>
            <person name="Mannion A.J."/>
            <person name="Fox J.G."/>
        </authorList>
    </citation>
    <scope>NUCLEOTIDE SEQUENCE</scope>
    <source>
        <strain evidence="2">MIT 97-6194</strain>
    </source>
</reference>
<accession>A0A347VZ07</accession>
<name>A0A347VZ07_9HELI</name>
<evidence type="ECO:0000313" key="1">
    <source>
        <dbReference type="EMBL" id="MWV70197.1"/>
    </source>
</evidence>
<dbReference type="Proteomes" id="UP000477070">
    <property type="component" value="Unassembled WGS sequence"/>
</dbReference>
<comment type="caution">
    <text evidence="2">The sequence shown here is derived from an EMBL/GenBank/DDBJ whole genome shotgun (WGS) entry which is preliminary data.</text>
</comment>
<evidence type="ECO:0000313" key="2">
    <source>
        <dbReference type="EMBL" id="TLD91736.1"/>
    </source>
</evidence>
<protein>
    <submittedName>
        <fullName evidence="2">Uncharacterized protein</fullName>
    </submittedName>
</protein>
<gene>
    <name evidence="1" type="ORF">DCO61_09345</name>
    <name evidence="2" type="ORF">LS64_011450</name>
</gene>
<dbReference type="RefSeq" id="WP_118949402.1">
    <property type="nucleotide sequence ID" value="NZ_JRMP02000029.1"/>
</dbReference>
<dbReference type="STRING" id="1548018.LS64_06520"/>
<reference evidence="2 3" key="2">
    <citation type="journal article" date="2016" name="Infect. Immun.">
        <title>Helicobacter saguini, a Novel Helicobacter Isolated from Cotton-Top Tamarins with Ulcerative Colitis, Has Proinflammatory Properties and Induces Typhlocolitis and Dysplasia in Gnotobiotic IL-10-/- Mice.</title>
        <authorList>
            <person name="Shen Z."/>
            <person name="Mannion A."/>
            <person name="Whary M.T."/>
            <person name="Muthupalani S."/>
            <person name="Sheh A."/>
            <person name="Feng Y."/>
            <person name="Gong G."/>
            <person name="Vandamme P."/>
            <person name="Holcombe H.R."/>
            <person name="Paster B.J."/>
            <person name="Fox J.G."/>
        </authorList>
    </citation>
    <scope>NUCLEOTIDE SEQUENCE [LARGE SCALE GENOMIC DNA]</scope>
    <source>
        <strain evidence="2 3">MIT 97-6194</strain>
    </source>
</reference>
<proteinExistence type="predicted"/>
<sequence>MKDSNISISITNDSPHALSGWNLKQVKDLNELSFIVKNFKYSNAIFKNNYRKGENVESFNNLIIYDIDNDKDKPNLSLDSAIKHFKKLDFKALIIPSKSHNIEKNGYIANRYRILIPTQTPLTLTNKDEFREFQSLVAKALNIESFVDKAALNDKARFYNQSPNHAQPIIIESNNTMDIKKLELEAKNNIANKQKQKQIELEKLKAIKLDSKEYKKVPMLKQSDYLTYINSDGFNTILNKYSIANFVRKLENVKDEYNDGYNMIKTPTAKYALIESDNLLHDFKSGETYNVYTYLAKILNTNIANNIAREFEKMTGENVLSLNQKLIDTHLKTALKTATNDKSLESNLKKLFKVEVVKFHYGSGDPYLKIADKKITDIDFKKVIDTLKQNREKSKSMERI</sequence>
<reference evidence="2 3" key="1">
    <citation type="journal article" date="2014" name="Genome Announc.">
        <title>Draft genome sequences of eight enterohepatic helicobacter species isolated from both laboratory and wild rodents.</title>
        <authorList>
            <person name="Sheh A."/>
            <person name="Shen Z."/>
            <person name="Fox J.G."/>
        </authorList>
    </citation>
    <scope>NUCLEOTIDE SEQUENCE [LARGE SCALE GENOMIC DNA]</scope>
    <source>
        <strain evidence="2 3">MIT 97-6194</strain>
    </source>
</reference>
<keyword evidence="3" id="KW-1185">Reference proteome</keyword>
<reference evidence="1 4" key="4">
    <citation type="submission" date="2019-12" db="EMBL/GenBank/DDBJ databases">
        <title>Multi-Generational Helicobacter saguini Isolates.</title>
        <authorList>
            <person name="Mannion A."/>
            <person name="Shen Z."/>
            <person name="Fox J.G."/>
        </authorList>
    </citation>
    <scope>NUCLEOTIDE SEQUENCE [LARGE SCALE GENOMIC DNA]</scope>
    <source>
        <strain evidence="1">16-048</strain>
        <strain evidence="4">16-048 (F4)</strain>
    </source>
</reference>
<evidence type="ECO:0000313" key="4">
    <source>
        <dbReference type="Proteomes" id="UP000477070"/>
    </source>
</evidence>
<evidence type="ECO:0000313" key="3">
    <source>
        <dbReference type="Proteomes" id="UP000029714"/>
    </source>
</evidence>
<dbReference type="EMBL" id="JRMP02000029">
    <property type="protein sequence ID" value="TLD91736.1"/>
    <property type="molecule type" value="Genomic_DNA"/>
</dbReference>
<dbReference type="EMBL" id="QBIU01000002">
    <property type="protein sequence ID" value="MWV70197.1"/>
    <property type="molecule type" value="Genomic_DNA"/>
</dbReference>
<organism evidence="2 3">
    <name type="scientific">Helicobacter saguini</name>
    <dbReference type="NCBI Taxonomy" id="1548018"/>
    <lineage>
        <taxon>Bacteria</taxon>
        <taxon>Pseudomonadati</taxon>
        <taxon>Campylobacterota</taxon>
        <taxon>Epsilonproteobacteria</taxon>
        <taxon>Campylobacterales</taxon>
        <taxon>Helicobacteraceae</taxon>
        <taxon>Helicobacter</taxon>
    </lineage>
</organism>
<dbReference type="OrthoDB" id="5319975at2"/>
<dbReference type="Proteomes" id="UP000029714">
    <property type="component" value="Unassembled WGS sequence"/>
</dbReference>